<gene>
    <name evidence="3" type="ORF">MIND_01193100</name>
</gene>
<organism evidence="3 4">
    <name type="scientific">Mycena indigotica</name>
    <dbReference type="NCBI Taxonomy" id="2126181"/>
    <lineage>
        <taxon>Eukaryota</taxon>
        <taxon>Fungi</taxon>
        <taxon>Dikarya</taxon>
        <taxon>Basidiomycota</taxon>
        <taxon>Agaricomycotina</taxon>
        <taxon>Agaricomycetes</taxon>
        <taxon>Agaricomycetidae</taxon>
        <taxon>Agaricales</taxon>
        <taxon>Marasmiineae</taxon>
        <taxon>Mycenaceae</taxon>
        <taxon>Mycena</taxon>
    </lineage>
</organism>
<feature type="compositionally biased region" description="Basic and acidic residues" evidence="1">
    <location>
        <begin position="134"/>
        <end position="161"/>
    </location>
</feature>
<name>A0A8H6S4V6_9AGAR</name>
<evidence type="ECO:0000256" key="2">
    <source>
        <dbReference type="SAM" id="SignalP"/>
    </source>
</evidence>
<accession>A0A8H6S4V6</accession>
<evidence type="ECO:0000256" key="1">
    <source>
        <dbReference type="SAM" id="MobiDB-lite"/>
    </source>
</evidence>
<keyword evidence="2" id="KW-0732">Signal</keyword>
<evidence type="ECO:0000313" key="4">
    <source>
        <dbReference type="Proteomes" id="UP000636479"/>
    </source>
</evidence>
<feature type="signal peptide" evidence="2">
    <location>
        <begin position="1"/>
        <end position="19"/>
    </location>
</feature>
<dbReference type="RefSeq" id="XP_037215367.1">
    <property type="nucleotide sequence ID" value="XM_037368441.1"/>
</dbReference>
<dbReference type="AlphaFoldDB" id="A0A8H6S4V6"/>
<sequence length="248" mass="27482">MYTYKIALLALFTVARVCAYPTTRELAPPESNDIAPNPTKVPRQLPALPRHTATNSPRGLAIAFFSPKSHENSHNVAANPAAVAPFARGVAQPDGAPELEKRQIRNADYHAASPPTNSNPPPPPAPEPPAVSPDVKKTNDSEKTDSKPAAKEYPAKDKRANVDSSLRKHAPNRVLSSNDQQEIDGAETRVAPKRRFTLASRIAREWQGLDRRSVEEMTNASNRNFDHDAVTRWSREEMGRMKRWSKLE</sequence>
<dbReference type="GeneID" id="59350957"/>
<keyword evidence="4" id="KW-1185">Reference proteome</keyword>
<proteinExistence type="predicted"/>
<feature type="region of interest" description="Disordered" evidence="1">
    <location>
        <begin position="25"/>
        <end position="54"/>
    </location>
</feature>
<dbReference type="Proteomes" id="UP000636479">
    <property type="component" value="Unassembled WGS sequence"/>
</dbReference>
<dbReference type="OrthoDB" id="3069598at2759"/>
<evidence type="ECO:0000313" key="3">
    <source>
        <dbReference type="EMBL" id="KAF7292939.1"/>
    </source>
</evidence>
<feature type="compositionally biased region" description="Pro residues" evidence="1">
    <location>
        <begin position="117"/>
        <end position="131"/>
    </location>
</feature>
<comment type="caution">
    <text evidence="3">The sequence shown here is derived from an EMBL/GenBank/DDBJ whole genome shotgun (WGS) entry which is preliminary data.</text>
</comment>
<reference evidence="3" key="1">
    <citation type="submission" date="2020-05" db="EMBL/GenBank/DDBJ databases">
        <title>Mycena genomes resolve the evolution of fungal bioluminescence.</title>
        <authorList>
            <person name="Tsai I.J."/>
        </authorList>
    </citation>
    <scope>NUCLEOTIDE SEQUENCE</scope>
    <source>
        <strain evidence="3">171206Taipei</strain>
    </source>
</reference>
<feature type="region of interest" description="Disordered" evidence="1">
    <location>
        <begin position="110"/>
        <end position="188"/>
    </location>
</feature>
<protein>
    <submittedName>
        <fullName evidence="3">Uncharacterized protein</fullName>
    </submittedName>
</protein>
<feature type="chain" id="PRO_5034108110" evidence="2">
    <location>
        <begin position="20"/>
        <end position="248"/>
    </location>
</feature>
<dbReference type="EMBL" id="JACAZF010000011">
    <property type="protein sequence ID" value="KAF7292939.1"/>
    <property type="molecule type" value="Genomic_DNA"/>
</dbReference>